<organism evidence="1 2">
    <name type="scientific">Maridesulfovibrio hydrothermalis AM13 = DSM 14728</name>
    <dbReference type="NCBI Taxonomy" id="1121451"/>
    <lineage>
        <taxon>Bacteria</taxon>
        <taxon>Pseudomonadati</taxon>
        <taxon>Thermodesulfobacteriota</taxon>
        <taxon>Desulfovibrionia</taxon>
        <taxon>Desulfovibrionales</taxon>
        <taxon>Desulfovibrionaceae</taxon>
        <taxon>Maridesulfovibrio</taxon>
    </lineage>
</organism>
<dbReference type="EMBL" id="FO203522">
    <property type="protein sequence ID" value="CCO23309.1"/>
    <property type="molecule type" value="Genomic_DNA"/>
</dbReference>
<evidence type="ECO:0000313" key="1">
    <source>
        <dbReference type="EMBL" id="CCO23309.1"/>
    </source>
</evidence>
<dbReference type="AlphaFoldDB" id="L0R980"/>
<dbReference type="HOGENOM" id="CLU_3364603_0_0_7"/>
<keyword evidence="2" id="KW-1185">Reference proteome</keyword>
<reference evidence="1 2" key="1">
    <citation type="submission" date="2012-10" db="EMBL/GenBank/DDBJ databases">
        <authorList>
            <person name="Genoscope - CEA"/>
        </authorList>
    </citation>
    <scope>NUCLEOTIDE SEQUENCE [LARGE SCALE GENOMIC DNA]</scope>
    <source>
        <strain evidence="2">AM13 / DSM 14728</strain>
    </source>
</reference>
<name>L0R980_9BACT</name>
<accession>L0R980</accession>
<evidence type="ECO:0000313" key="2">
    <source>
        <dbReference type="Proteomes" id="UP000010808"/>
    </source>
</evidence>
<dbReference type="Proteomes" id="UP000010808">
    <property type="component" value="Chromosome"/>
</dbReference>
<dbReference type="STRING" id="1121451.DESAM_21028"/>
<dbReference type="PATRIC" id="fig|1121451.3.peg.1285"/>
<gene>
    <name evidence="1" type="ORF">DESAM_21028</name>
</gene>
<sequence length="35" mass="4122">MEIMGNDRIEGDSLKEQIHRDYKHCNNTKNTMVAE</sequence>
<dbReference type="KEGG" id="dhy:DESAM_21028"/>
<protein>
    <submittedName>
        <fullName evidence="1">Uncharacterized protein</fullName>
    </submittedName>
</protein>
<proteinExistence type="predicted"/>